<dbReference type="Pfam" id="PF00089">
    <property type="entry name" value="Trypsin"/>
    <property type="match status" value="1"/>
</dbReference>
<evidence type="ECO:0000259" key="2">
    <source>
        <dbReference type="PROSITE" id="PS50240"/>
    </source>
</evidence>
<dbReference type="GO" id="GO:0004252">
    <property type="term" value="F:serine-type endopeptidase activity"/>
    <property type="evidence" value="ECO:0007669"/>
    <property type="project" value="InterPro"/>
</dbReference>
<proteinExistence type="predicted"/>
<dbReference type="GeneTree" id="ENSGT01100000263742"/>
<dbReference type="GO" id="GO:0006508">
    <property type="term" value="P:proteolysis"/>
    <property type="evidence" value="ECO:0007669"/>
    <property type="project" value="InterPro"/>
</dbReference>
<evidence type="ECO:0000313" key="4">
    <source>
        <dbReference type="Proteomes" id="UP000261560"/>
    </source>
</evidence>
<organism evidence="3 4">
    <name type="scientific">Oryzias melastigma</name>
    <name type="common">Marine medaka</name>
    <dbReference type="NCBI Taxonomy" id="30732"/>
    <lineage>
        <taxon>Eukaryota</taxon>
        <taxon>Metazoa</taxon>
        <taxon>Chordata</taxon>
        <taxon>Craniata</taxon>
        <taxon>Vertebrata</taxon>
        <taxon>Euteleostomi</taxon>
        <taxon>Actinopterygii</taxon>
        <taxon>Neopterygii</taxon>
        <taxon>Teleostei</taxon>
        <taxon>Neoteleostei</taxon>
        <taxon>Acanthomorphata</taxon>
        <taxon>Ovalentaria</taxon>
        <taxon>Atherinomorphae</taxon>
        <taxon>Beloniformes</taxon>
        <taxon>Adrianichthyidae</taxon>
        <taxon>Oryziinae</taxon>
        <taxon>Oryzias</taxon>
    </lineage>
</organism>
<dbReference type="PANTHER" id="PTHR24252:SF7">
    <property type="entry name" value="HYALIN"/>
    <property type="match status" value="1"/>
</dbReference>
<evidence type="ECO:0000256" key="1">
    <source>
        <dbReference type="ARBA" id="ARBA00023157"/>
    </source>
</evidence>
<keyword evidence="4" id="KW-1185">Reference proteome</keyword>
<dbReference type="SUPFAM" id="SSF50494">
    <property type="entry name" value="Trypsin-like serine proteases"/>
    <property type="match status" value="1"/>
</dbReference>
<dbReference type="InterPro" id="IPR043504">
    <property type="entry name" value="Peptidase_S1_PA_chymotrypsin"/>
</dbReference>
<dbReference type="PROSITE" id="PS50240">
    <property type="entry name" value="TRYPSIN_DOM"/>
    <property type="match status" value="1"/>
</dbReference>
<dbReference type="PANTHER" id="PTHR24252">
    <property type="entry name" value="ACROSIN-RELATED"/>
    <property type="match status" value="1"/>
</dbReference>
<reference evidence="3" key="1">
    <citation type="submission" date="2025-08" db="UniProtKB">
        <authorList>
            <consortium name="Ensembl"/>
        </authorList>
    </citation>
    <scope>IDENTIFICATION</scope>
</reference>
<sequence>MLDLPYLSGSAHLFTCIPAHLFTRLPAHLFTCSPVYLLTLCGTAPLGKSHARIIGGEDAPAGAWPWQASVHINTTLCGGSLISRRWVLTAARCVCWVTGWGAPQTHGEENRPGLLWKHPQLNDSPM</sequence>
<accession>A0A3B3DIM5</accession>
<keyword evidence="1" id="KW-1015">Disulfide bond</keyword>
<dbReference type="InterPro" id="IPR001254">
    <property type="entry name" value="Trypsin_dom"/>
</dbReference>
<dbReference type="InterPro" id="IPR009003">
    <property type="entry name" value="Peptidase_S1_PA"/>
</dbReference>
<dbReference type="Ensembl" id="ENSOMET00000019915.1">
    <property type="protein sequence ID" value="ENSOMEP00000029963.1"/>
    <property type="gene ID" value="ENSOMEG00000013941.1"/>
</dbReference>
<evidence type="ECO:0000313" key="3">
    <source>
        <dbReference type="Ensembl" id="ENSOMEP00000029963.1"/>
    </source>
</evidence>
<dbReference type="PaxDb" id="30732-ENSOMEP00000029963"/>
<dbReference type="AlphaFoldDB" id="A0A3B3DIM5"/>
<reference evidence="3" key="2">
    <citation type="submission" date="2025-09" db="UniProtKB">
        <authorList>
            <consortium name="Ensembl"/>
        </authorList>
    </citation>
    <scope>IDENTIFICATION</scope>
</reference>
<name>A0A3B3DIM5_ORYME</name>
<protein>
    <recommendedName>
        <fullName evidence="2">Peptidase S1 domain-containing protein</fullName>
    </recommendedName>
</protein>
<dbReference type="STRING" id="30732.ENSOMEP00000029963"/>
<dbReference type="Gene3D" id="2.40.10.10">
    <property type="entry name" value="Trypsin-like serine proteases"/>
    <property type="match status" value="1"/>
</dbReference>
<feature type="domain" description="Peptidase S1" evidence="2">
    <location>
        <begin position="53"/>
        <end position="126"/>
    </location>
</feature>
<dbReference type="Proteomes" id="UP000261560">
    <property type="component" value="Unplaced"/>
</dbReference>